<sequence length="176" mass="18596">MGFLPLFGREVGVAAAGLFFSANAVVTFLVRLVAGRAFDRHGYPVVALAALFGTAGLLLLADARTLPDFLLAAAFYGVAFGVIQPALQAWAVHLSTPERRGAANAMFYSAFDLGIGTGAALCGPIAAGTGYRAMYRGLAWVFALFLVLGAVAPRPHFTEGPGPQQTSPRERVQRRR</sequence>
<proteinExistence type="predicted"/>
<feature type="transmembrane region" description="Helical" evidence="7">
    <location>
        <begin position="42"/>
        <end position="61"/>
    </location>
</feature>
<dbReference type="InterPro" id="IPR011701">
    <property type="entry name" value="MFS"/>
</dbReference>
<dbReference type="GO" id="GO:0005886">
    <property type="term" value="C:plasma membrane"/>
    <property type="evidence" value="ECO:0007669"/>
    <property type="project" value="UniProtKB-SubCell"/>
</dbReference>
<dbReference type="GO" id="GO:0022857">
    <property type="term" value="F:transmembrane transporter activity"/>
    <property type="evidence" value="ECO:0007669"/>
    <property type="project" value="InterPro"/>
</dbReference>
<reference evidence="9 10" key="1">
    <citation type="submission" date="2018-10" db="EMBL/GenBank/DDBJ databases">
        <title>Genomic Encyclopedia of Type Strains, Phase IV (KMG-IV): sequencing the most valuable type-strain genomes for metagenomic binning, comparative biology and taxonomic classification.</title>
        <authorList>
            <person name="Goeker M."/>
        </authorList>
    </citation>
    <scope>NUCLEOTIDE SEQUENCE [LARGE SCALE GENOMIC DNA]</scope>
    <source>
        <strain evidence="9 10">DSM 22653</strain>
    </source>
</reference>
<evidence type="ECO:0000259" key="8">
    <source>
        <dbReference type="PROSITE" id="PS50850"/>
    </source>
</evidence>
<protein>
    <submittedName>
        <fullName evidence="9">MFS transporter</fullName>
    </submittedName>
</protein>
<evidence type="ECO:0000256" key="1">
    <source>
        <dbReference type="ARBA" id="ARBA00004651"/>
    </source>
</evidence>
<keyword evidence="5 7" id="KW-0472">Membrane</keyword>
<evidence type="ECO:0000256" key="2">
    <source>
        <dbReference type="ARBA" id="ARBA00022448"/>
    </source>
</evidence>
<organism evidence="9 10">
    <name type="scientific">Brockia lithotrophica</name>
    <dbReference type="NCBI Taxonomy" id="933949"/>
    <lineage>
        <taxon>Bacteria</taxon>
        <taxon>Bacillati</taxon>
        <taxon>Bacillota</taxon>
        <taxon>Bacilli</taxon>
        <taxon>Bacillales</taxon>
        <taxon>Bacillales Family X. Incertae Sedis</taxon>
        <taxon>Brockia</taxon>
    </lineage>
</organism>
<keyword evidence="4 7" id="KW-1133">Transmembrane helix</keyword>
<dbReference type="InterPro" id="IPR052714">
    <property type="entry name" value="MFS_Exporter"/>
</dbReference>
<feature type="transmembrane region" description="Helical" evidence="7">
    <location>
        <begin position="105"/>
        <end position="127"/>
    </location>
</feature>
<dbReference type="EMBL" id="RBIJ01000006">
    <property type="protein sequence ID" value="RKQ83574.1"/>
    <property type="molecule type" value="Genomic_DNA"/>
</dbReference>
<dbReference type="SUPFAM" id="SSF103473">
    <property type="entry name" value="MFS general substrate transporter"/>
    <property type="match status" value="1"/>
</dbReference>
<accession>A0A660KUX7</accession>
<keyword evidence="10" id="KW-1185">Reference proteome</keyword>
<dbReference type="PANTHER" id="PTHR23531:SF2">
    <property type="entry name" value="PERMEASE"/>
    <property type="match status" value="1"/>
</dbReference>
<feature type="transmembrane region" description="Helical" evidence="7">
    <location>
        <begin position="73"/>
        <end position="93"/>
    </location>
</feature>
<evidence type="ECO:0000256" key="4">
    <source>
        <dbReference type="ARBA" id="ARBA00022989"/>
    </source>
</evidence>
<keyword evidence="2" id="KW-0813">Transport</keyword>
<feature type="transmembrane region" description="Helical" evidence="7">
    <location>
        <begin position="12"/>
        <end position="30"/>
    </location>
</feature>
<evidence type="ECO:0000256" key="7">
    <source>
        <dbReference type="SAM" id="Phobius"/>
    </source>
</evidence>
<name>A0A660KUX7_9BACL</name>
<evidence type="ECO:0000313" key="9">
    <source>
        <dbReference type="EMBL" id="RKQ83574.1"/>
    </source>
</evidence>
<dbReference type="AlphaFoldDB" id="A0A660KUX7"/>
<dbReference type="Gene3D" id="1.20.1250.20">
    <property type="entry name" value="MFS general substrate transporter like domains"/>
    <property type="match status" value="1"/>
</dbReference>
<dbReference type="Proteomes" id="UP000267019">
    <property type="component" value="Unassembled WGS sequence"/>
</dbReference>
<evidence type="ECO:0000256" key="5">
    <source>
        <dbReference type="ARBA" id="ARBA00023136"/>
    </source>
</evidence>
<evidence type="ECO:0000313" key="10">
    <source>
        <dbReference type="Proteomes" id="UP000267019"/>
    </source>
</evidence>
<evidence type="ECO:0000256" key="3">
    <source>
        <dbReference type="ARBA" id="ARBA00022692"/>
    </source>
</evidence>
<dbReference type="InterPro" id="IPR036259">
    <property type="entry name" value="MFS_trans_sf"/>
</dbReference>
<comment type="subcellular location">
    <subcellularLocation>
        <location evidence="1">Cell membrane</location>
        <topology evidence="1">Multi-pass membrane protein</topology>
    </subcellularLocation>
</comment>
<feature type="region of interest" description="Disordered" evidence="6">
    <location>
        <begin position="157"/>
        <end position="176"/>
    </location>
</feature>
<dbReference type="InterPro" id="IPR020846">
    <property type="entry name" value="MFS_dom"/>
</dbReference>
<comment type="caution">
    <text evidence="9">The sequence shown here is derived from an EMBL/GenBank/DDBJ whole genome shotgun (WGS) entry which is preliminary data.</text>
</comment>
<dbReference type="PROSITE" id="PS50850">
    <property type="entry name" value="MFS"/>
    <property type="match status" value="1"/>
</dbReference>
<dbReference type="PANTHER" id="PTHR23531">
    <property type="entry name" value="QUINOLENE RESISTANCE PROTEIN NORA"/>
    <property type="match status" value="1"/>
</dbReference>
<dbReference type="RefSeq" id="WP_170143652.1">
    <property type="nucleotide sequence ID" value="NZ_RBIJ01000006.1"/>
</dbReference>
<gene>
    <name evidence="9" type="ORF">C7438_1603</name>
</gene>
<feature type="transmembrane region" description="Helical" evidence="7">
    <location>
        <begin position="133"/>
        <end position="152"/>
    </location>
</feature>
<keyword evidence="3 7" id="KW-0812">Transmembrane</keyword>
<dbReference type="Pfam" id="PF07690">
    <property type="entry name" value="MFS_1"/>
    <property type="match status" value="1"/>
</dbReference>
<evidence type="ECO:0000256" key="6">
    <source>
        <dbReference type="SAM" id="MobiDB-lite"/>
    </source>
</evidence>
<feature type="domain" description="Major facilitator superfamily (MFS) profile" evidence="8">
    <location>
        <begin position="1"/>
        <end position="176"/>
    </location>
</feature>